<evidence type="ECO:0000313" key="3">
    <source>
        <dbReference type="Proteomes" id="UP001230145"/>
    </source>
</evidence>
<organism evidence="2 3">
    <name type="scientific">Trueperella abortisuis</name>
    <dbReference type="NCBI Taxonomy" id="445930"/>
    <lineage>
        <taxon>Bacteria</taxon>
        <taxon>Bacillati</taxon>
        <taxon>Actinomycetota</taxon>
        <taxon>Actinomycetes</taxon>
        <taxon>Actinomycetales</taxon>
        <taxon>Actinomycetaceae</taxon>
        <taxon>Trueperella</taxon>
    </lineage>
</organism>
<accession>A0ABT9PHB3</accession>
<keyword evidence="3" id="KW-1185">Reference proteome</keyword>
<dbReference type="Proteomes" id="UP001230145">
    <property type="component" value="Unassembled WGS sequence"/>
</dbReference>
<sequence length="208" mass="22505">MSAAVVGTVGGGAYYFARGRKAAEGREWVEESVKAWRSKDLDGDRFQVHIKDAHLADVFTTFDHDNADPYYSPDDIEEKFSHAIGSAAPRKALDATELAVIRVMEAAEDVKQDYSERASQKAPAHSTRAQKAWAACLAGAGTVTQVAKQGARGSVRLSKALYRGARRIPGAARRIPAAVRRGRSQKPQQGGADNVSYARNVPDHGRAE</sequence>
<dbReference type="RefSeq" id="WP_307634608.1">
    <property type="nucleotide sequence ID" value="NZ_JAUSQL010000001.1"/>
</dbReference>
<name>A0ABT9PHB3_9ACTO</name>
<reference evidence="2 3" key="1">
    <citation type="submission" date="2023-07" db="EMBL/GenBank/DDBJ databases">
        <title>Sequencing the genomes of 1000 actinobacteria strains.</title>
        <authorList>
            <person name="Klenk H.-P."/>
        </authorList>
    </citation>
    <scope>NUCLEOTIDE SEQUENCE [LARGE SCALE GENOMIC DNA]</scope>
    <source>
        <strain evidence="2 3">DSM 19515</strain>
    </source>
</reference>
<evidence type="ECO:0000313" key="2">
    <source>
        <dbReference type="EMBL" id="MDP9832107.1"/>
    </source>
</evidence>
<proteinExistence type="predicted"/>
<protein>
    <submittedName>
        <fullName evidence="2">Uncharacterized protein</fullName>
    </submittedName>
</protein>
<dbReference type="EMBL" id="JAUSQL010000001">
    <property type="protein sequence ID" value="MDP9832107.1"/>
    <property type="molecule type" value="Genomic_DNA"/>
</dbReference>
<feature type="region of interest" description="Disordered" evidence="1">
    <location>
        <begin position="172"/>
        <end position="208"/>
    </location>
</feature>
<gene>
    <name evidence="2" type="ORF">J2S45_000786</name>
</gene>
<comment type="caution">
    <text evidence="2">The sequence shown here is derived from an EMBL/GenBank/DDBJ whole genome shotgun (WGS) entry which is preliminary data.</text>
</comment>
<evidence type="ECO:0000256" key="1">
    <source>
        <dbReference type="SAM" id="MobiDB-lite"/>
    </source>
</evidence>